<dbReference type="GO" id="GO:0016491">
    <property type="term" value="F:oxidoreductase activity"/>
    <property type="evidence" value="ECO:0007669"/>
    <property type="project" value="InterPro"/>
</dbReference>
<dbReference type="Gene3D" id="3.90.1170.50">
    <property type="entry name" value="Aldehyde oxidase/xanthine dehydrogenase, a/b hammerhead"/>
    <property type="match status" value="1"/>
</dbReference>
<dbReference type="InterPro" id="IPR052516">
    <property type="entry name" value="N-heterocyclic_Hydroxylase"/>
</dbReference>
<dbReference type="InterPro" id="IPR046867">
    <property type="entry name" value="AldOxase/xan_DH_MoCoBD2"/>
</dbReference>
<dbReference type="InterPro" id="IPR000674">
    <property type="entry name" value="Ald_Oxase/Xan_DH_a/b"/>
</dbReference>
<dbReference type="SUPFAM" id="SSF56003">
    <property type="entry name" value="Molybdenum cofactor-binding domain"/>
    <property type="match status" value="2"/>
</dbReference>
<dbReference type="PANTHER" id="PTHR47495">
    <property type="entry name" value="ALDEHYDE DEHYDROGENASE"/>
    <property type="match status" value="1"/>
</dbReference>
<evidence type="ECO:0000313" key="2">
    <source>
        <dbReference type="EMBL" id="SVB02409.1"/>
    </source>
</evidence>
<dbReference type="Pfam" id="PF02738">
    <property type="entry name" value="MoCoBD_1"/>
    <property type="match status" value="1"/>
</dbReference>
<dbReference type="InterPro" id="IPR037165">
    <property type="entry name" value="AldOxase/xan_DH_Mopterin-bd_sf"/>
</dbReference>
<feature type="non-terminal residue" evidence="2">
    <location>
        <position position="1"/>
    </location>
</feature>
<organism evidence="2">
    <name type="scientific">marine metagenome</name>
    <dbReference type="NCBI Taxonomy" id="408172"/>
    <lineage>
        <taxon>unclassified sequences</taxon>
        <taxon>metagenomes</taxon>
        <taxon>ecological metagenomes</taxon>
    </lineage>
</organism>
<proteinExistence type="predicted"/>
<dbReference type="AlphaFoldDB" id="A0A382AM06"/>
<dbReference type="InterPro" id="IPR008274">
    <property type="entry name" value="AldOxase/xan_DH_MoCoBD1"/>
</dbReference>
<dbReference type="PIRSF" id="PIRSF036389">
    <property type="entry name" value="IOR_B"/>
    <property type="match status" value="1"/>
</dbReference>
<dbReference type="SMART" id="SM01008">
    <property type="entry name" value="Ald_Xan_dh_C"/>
    <property type="match status" value="1"/>
</dbReference>
<dbReference type="EMBL" id="UINC01025916">
    <property type="protein sequence ID" value="SVB02409.1"/>
    <property type="molecule type" value="Genomic_DNA"/>
</dbReference>
<feature type="domain" description="Aldehyde oxidase/xanthine dehydrogenase a/b hammerhead" evidence="1">
    <location>
        <begin position="211"/>
        <end position="289"/>
    </location>
</feature>
<gene>
    <name evidence="2" type="ORF">METZ01_LOCUS155263</name>
</gene>
<protein>
    <recommendedName>
        <fullName evidence="1">Aldehyde oxidase/xanthine dehydrogenase a/b hammerhead domain-containing protein</fullName>
    </recommendedName>
</protein>
<reference evidence="2" key="1">
    <citation type="submission" date="2018-05" db="EMBL/GenBank/DDBJ databases">
        <authorList>
            <person name="Lanie J.A."/>
            <person name="Ng W.-L."/>
            <person name="Kazmierczak K.M."/>
            <person name="Andrzejewski T.M."/>
            <person name="Davidsen T.M."/>
            <person name="Wayne K.J."/>
            <person name="Tettelin H."/>
            <person name="Glass J.I."/>
            <person name="Rusch D."/>
            <person name="Podicherti R."/>
            <person name="Tsui H.-C.T."/>
            <person name="Winkler M.E."/>
        </authorList>
    </citation>
    <scope>NUCLEOTIDE SEQUENCE</scope>
</reference>
<accession>A0A382AM06</accession>
<dbReference type="InterPro" id="IPR012368">
    <property type="entry name" value="OxRdtase_Mopterin-bd_su_IorB"/>
</dbReference>
<dbReference type="PANTHER" id="PTHR47495:SF2">
    <property type="entry name" value="ALDEHYDE DEHYDROGENASE"/>
    <property type="match status" value="1"/>
</dbReference>
<dbReference type="Gene3D" id="3.30.365.10">
    <property type="entry name" value="Aldehyde oxidase/xanthine dehydrogenase, molybdopterin binding domain"/>
    <property type="match status" value="4"/>
</dbReference>
<dbReference type="Pfam" id="PF20256">
    <property type="entry name" value="MoCoBD_2"/>
    <property type="match status" value="2"/>
</dbReference>
<name>A0A382AM06_9ZZZZ</name>
<evidence type="ECO:0000259" key="1">
    <source>
        <dbReference type="SMART" id="SM01008"/>
    </source>
</evidence>
<sequence length="718" mass="78928">GGLMSKTIMNRRTFLKVSTLAGSSLLVGCSFSSPKLVSTKEASESELGLWVRIGKDNSITLILPSAEMGQHAHTGQAMIVAEELEANWESINVVTAPINSEYVNPELFNKQRTDGSTSISAFWDKLRYVGASTRMMLTQAAANEWGVSVEECKAENGTIFHKNSSKKLSFGELALSAAKISPPDDPILKKPNQYKFIGKSVPKIHTPSKSNGKAIFGYDVRRPGMLFAAVKQSPVFGGQVSSYNENAAKNITGFDSVIPIPNGIAVVADSTWRAKKCLEVLNPQFEGGDTKGLDSKKIRNVLISKLDDLGKSEINAEKVLDVEYEVPYLHHATMEPMNCTAHVTNNSCEIWVPTQFQSNTLEKAMDFTGFSEDQIKIHTTLLGGAFGRRLETDFVIQALTVSKALKKPVQVVWSREEDTKHGFYRPTSIRRFQVGIKGDGKPFQWESQVSQPNLLAQFVPSLGWLNFDPMTIPAAVHDYPIVPKHFYEIDEVNVTHSPVIFGVPIGPWRAPPNSINVFYTESVMDELSYLAGIDPLTYRLKFLERSPKHRKVLELVAKQSDWGSELDEGQGRGIGINEWFPINETKTIVGMVAKVSVSKRGKLKVKQVDCVVDCGIAVNPDSVKAQIEGGVIMGLSAALYEKITIKEGKVSQGNFDDYRIAKMRDSPEINVSIVESLEKPTGTGEPGSSPIVPAITNAIFAATGKRIRRLPIGKQKLV</sequence>